<keyword evidence="22" id="KW-1185">Reference proteome</keyword>
<evidence type="ECO:0000256" key="4">
    <source>
        <dbReference type="ARBA" id="ARBA00007532"/>
    </source>
</evidence>
<keyword evidence="11" id="KW-0560">Oxidoreductase</keyword>
<comment type="catalytic activity">
    <reaction evidence="15">
        <text>N(6)-[(R)-dihydrolipoyl]-L-lysyl-[protein] + NAD(+) = N(6)-[(R)-lipoyl]-L-lysyl-[protein] + NADH + H(+)</text>
        <dbReference type="Rhea" id="RHEA:15045"/>
        <dbReference type="Rhea" id="RHEA-COMP:10474"/>
        <dbReference type="Rhea" id="RHEA-COMP:10475"/>
        <dbReference type="ChEBI" id="CHEBI:15378"/>
        <dbReference type="ChEBI" id="CHEBI:57540"/>
        <dbReference type="ChEBI" id="CHEBI:57945"/>
        <dbReference type="ChEBI" id="CHEBI:83099"/>
        <dbReference type="ChEBI" id="CHEBI:83100"/>
        <dbReference type="EC" id="1.8.1.4"/>
    </reaction>
</comment>
<dbReference type="Gene3D" id="3.40.50.720">
    <property type="entry name" value="NAD(P)-binding Rossmann-like Domain"/>
    <property type="match status" value="2"/>
</dbReference>
<dbReference type="InterPro" id="IPR006139">
    <property type="entry name" value="D-isomer_2_OHA_DH_cat_dom"/>
</dbReference>
<evidence type="ECO:0000259" key="20">
    <source>
        <dbReference type="Pfam" id="PF11890"/>
    </source>
</evidence>
<dbReference type="GO" id="GO:0004148">
    <property type="term" value="F:dihydrolipoyl dehydrogenase (NADH) activity"/>
    <property type="evidence" value="ECO:0007669"/>
    <property type="project" value="UniProtKB-EC"/>
</dbReference>
<dbReference type="HAMAP" id="MF_01825">
    <property type="entry name" value="PdxB"/>
    <property type="match status" value="1"/>
</dbReference>
<evidence type="ECO:0000256" key="9">
    <source>
        <dbReference type="ARBA" id="ARBA00022827"/>
    </source>
</evidence>
<evidence type="ECO:0000256" key="10">
    <source>
        <dbReference type="ARBA" id="ARBA00022857"/>
    </source>
</evidence>
<proteinExistence type="inferred from homology"/>
<dbReference type="Pfam" id="PF02826">
    <property type="entry name" value="2-Hacid_dh_C"/>
    <property type="match status" value="1"/>
</dbReference>
<keyword evidence="7" id="KW-0963">Cytoplasm</keyword>
<keyword evidence="10" id="KW-0521">NADP</keyword>
<dbReference type="GO" id="GO:0033711">
    <property type="term" value="F:4-phosphoerythronate dehydrogenase activity"/>
    <property type="evidence" value="ECO:0007669"/>
    <property type="project" value="InterPro"/>
</dbReference>
<evidence type="ECO:0000256" key="6">
    <source>
        <dbReference type="ARBA" id="ARBA00012772"/>
    </source>
</evidence>
<dbReference type="GO" id="GO:0005829">
    <property type="term" value="C:cytosol"/>
    <property type="evidence" value="ECO:0007669"/>
    <property type="project" value="TreeGrafter"/>
</dbReference>
<keyword evidence="12" id="KW-0520">NAD</keyword>
<sequence>MPRKKEVVSGKFVKYDAVVLGSGPAGEGAAMKLAKSGKRVAIVDIREQLGGNCTHVGTIPSKALRQTVSSIIRYQRDPMFKKVGDWKQFTMKQVLRNAHKVIQQQVDTHSRFYDRNHIDVFHGRAYIQDKNTVIIFSEDGVKETLVFKQLVVATGSRPYHPQGLDFNHPRVFDSDKILDLDYPIHKIIIYGAGVIGCEYASIFIGLDHKVDLINTQHQLLSYLDDEIADALSYHLREQGVLMRHNEQIDHLETFDDHVVLYLQSGKKIKADAILWCNGRSGNTDGLGLENVGITPNSRGQLAVNDQYQTEVENIYAAGDVVGWPSLASAAYDQGRCAGSNMSGEENVKPVKDIPTGIYTIPEISFFGKTESQLTAEKIPYEVGQASFRHLARAQITGDTVGELKLLFHRDTLELLGVHCFGNNAAEIIHIGQAVMQSGNNTIKYFVETTFNYPTMAEAYRVATLNVKLVDDAMKIVADENLAFTEYFFSEFGTIHQAAGRNLTHHDVNDADALLVRSITKVNEQLVQDTALKFVGSATIGTDHLDISALEKHQIAWSNAAGCNAQAVAEYVITALLHLNQDFLDLGKKFTLGIIGLGNVGTRLAYMAQLLGWNVIGYDPLVQRENVQQVEFDALLKKADAISIHVPLTQTGSFATHHLINANALALMQPETILINSARGAVVEEAALMADILKTRRKVVLDVFEHEPEISQRLLDLITIVTPHIAGYSLEGKARGTQMIYDAFCKTFAYTAHKKFESQLPACEQYFYGNNIKQTLKKYLAEIYNIQRDDENLRDCLKDGKVDQKAFDYLRKTYPLRREWAAHGGPKA</sequence>
<dbReference type="GO" id="GO:0050660">
    <property type="term" value="F:flavin adenine dinucleotide binding"/>
    <property type="evidence" value="ECO:0007669"/>
    <property type="project" value="TreeGrafter"/>
</dbReference>
<gene>
    <name evidence="21" type="ORF">ONB1V03_LOCUS706</name>
</gene>
<feature type="domain" description="D-isomer specific 2-hydroxyacid dehydrogenase catalytic" evidence="16">
    <location>
        <begin position="493"/>
        <end position="747"/>
    </location>
</feature>
<dbReference type="SUPFAM" id="SSF55424">
    <property type="entry name" value="FAD/NAD-linked reductases, dimerisation (C-terminal) domain"/>
    <property type="match status" value="1"/>
</dbReference>
<comment type="function">
    <text evidence="2">Conversion of NADPH, generated by peripheral catabolic pathways, to NADH, which can enter the respiratory chain for energy generation.</text>
</comment>
<dbReference type="GO" id="GO:0006103">
    <property type="term" value="P:2-oxoglutarate metabolic process"/>
    <property type="evidence" value="ECO:0007669"/>
    <property type="project" value="TreeGrafter"/>
</dbReference>
<dbReference type="Pfam" id="PF00389">
    <property type="entry name" value="2-Hacid_dh"/>
    <property type="match status" value="1"/>
</dbReference>
<dbReference type="Pfam" id="PF07992">
    <property type="entry name" value="Pyr_redox_2"/>
    <property type="match status" value="1"/>
</dbReference>
<dbReference type="InterPro" id="IPR038251">
    <property type="entry name" value="PdxB_dimer_sf"/>
</dbReference>
<dbReference type="PRINTS" id="PR00368">
    <property type="entry name" value="FADPNR"/>
</dbReference>
<dbReference type="PROSITE" id="PS00065">
    <property type="entry name" value="D_2_HYDROXYACID_DH_1"/>
    <property type="match status" value="1"/>
</dbReference>
<dbReference type="InterPro" id="IPR023753">
    <property type="entry name" value="FAD/NAD-binding_dom"/>
</dbReference>
<dbReference type="InterPro" id="IPR024531">
    <property type="entry name" value="Erythronate-4-P_DHase_dimer"/>
</dbReference>
<dbReference type="OrthoDB" id="8193983at2759"/>
<feature type="domain" description="Pyridine nucleotide-disulphide oxidoreductase dimerisation" evidence="18">
    <location>
        <begin position="353"/>
        <end position="460"/>
    </location>
</feature>
<comment type="cofactor">
    <cofactor evidence="1">
        <name>FAD</name>
        <dbReference type="ChEBI" id="CHEBI:57692"/>
    </cofactor>
</comment>
<evidence type="ECO:0000259" key="17">
    <source>
        <dbReference type="Pfam" id="PF02826"/>
    </source>
</evidence>
<evidence type="ECO:0000256" key="1">
    <source>
        <dbReference type="ARBA" id="ARBA00001974"/>
    </source>
</evidence>
<evidence type="ECO:0000259" key="16">
    <source>
        <dbReference type="Pfam" id="PF00389"/>
    </source>
</evidence>
<organism evidence="21">
    <name type="scientific">Oppiella nova</name>
    <dbReference type="NCBI Taxonomy" id="334625"/>
    <lineage>
        <taxon>Eukaryota</taxon>
        <taxon>Metazoa</taxon>
        <taxon>Ecdysozoa</taxon>
        <taxon>Arthropoda</taxon>
        <taxon>Chelicerata</taxon>
        <taxon>Arachnida</taxon>
        <taxon>Acari</taxon>
        <taxon>Acariformes</taxon>
        <taxon>Sarcoptiformes</taxon>
        <taxon>Oribatida</taxon>
        <taxon>Brachypylina</taxon>
        <taxon>Oppioidea</taxon>
        <taxon>Oppiidae</taxon>
        <taxon>Oppiella</taxon>
    </lineage>
</organism>
<dbReference type="FunFam" id="3.50.50.60:FF:000008">
    <property type="entry name" value="Soluble pyridine nucleotide transhydrogenase"/>
    <property type="match status" value="1"/>
</dbReference>
<dbReference type="InterPro" id="IPR036291">
    <property type="entry name" value="NAD(P)-bd_dom_sf"/>
</dbReference>
<evidence type="ECO:0000256" key="5">
    <source>
        <dbReference type="ARBA" id="ARBA00012608"/>
    </source>
</evidence>
<dbReference type="EC" id="1.8.1.4" evidence="5"/>
<dbReference type="GO" id="GO:0003957">
    <property type="term" value="F:NAD(P)+ transhydrogenase (Si-specific) activity"/>
    <property type="evidence" value="ECO:0007669"/>
    <property type="project" value="UniProtKB-EC"/>
</dbReference>
<comment type="similarity">
    <text evidence="4">Belongs to the class-I pyridine nucleotide-disulfide oxidoreductase family.</text>
</comment>
<dbReference type="GO" id="GO:0046983">
    <property type="term" value="F:protein dimerization activity"/>
    <property type="evidence" value="ECO:0007669"/>
    <property type="project" value="InterPro"/>
</dbReference>
<feature type="domain" description="FAD/NAD(P)-binding" evidence="19">
    <location>
        <begin position="15"/>
        <end position="334"/>
    </location>
</feature>
<dbReference type="Gene3D" id="3.30.390.30">
    <property type="match status" value="1"/>
</dbReference>
<evidence type="ECO:0000256" key="11">
    <source>
        <dbReference type="ARBA" id="ARBA00023002"/>
    </source>
</evidence>
<keyword evidence="9" id="KW-0274">FAD</keyword>
<dbReference type="InterPro" id="IPR020921">
    <property type="entry name" value="Erythronate-4-P_DHase"/>
</dbReference>
<dbReference type="EC" id="1.6.1.1" evidence="6"/>
<evidence type="ECO:0000256" key="3">
    <source>
        <dbReference type="ARBA" id="ARBA00004496"/>
    </source>
</evidence>
<dbReference type="Pfam" id="PF02852">
    <property type="entry name" value="Pyr_redox_dim"/>
    <property type="match status" value="1"/>
</dbReference>
<dbReference type="FunFam" id="3.30.390.30:FF:000002">
    <property type="entry name" value="Soluble pyridine nucleotide transhydrogenase"/>
    <property type="match status" value="1"/>
</dbReference>
<evidence type="ECO:0000313" key="22">
    <source>
        <dbReference type="Proteomes" id="UP000728032"/>
    </source>
</evidence>
<dbReference type="InterPro" id="IPR029752">
    <property type="entry name" value="D-isomer_DH_CS1"/>
</dbReference>
<dbReference type="Proteomes" id="UP000728032">
    <property type="component" value="Unassembled WGS sequence"/>
</dbReference>
<dbReference type="EMBL" id="CAJPVJ010000064">
    <property type="protein sequence ID" value="CAG2160063.1"/>
    <property type="molecule type" value="Genomic_DNA"/>
</dbReference>
<evidence type="ECO:0000256" key="15">
    <source>
        <dbReference type="ARBA" id="ARBA00049187"/>
    </source>
</evidence>
<evidence type="ECO:0000256" key="8">
    <source>
        <dbReference type="ARBA" id="ARBA00022630"/>
    </source>
</evidence>
<dbReference type="AlphaFoldDB" id="A0A7R9L904"/>
<dbReference type="SUPFAM" id="SSF52283">
    <property type="entry name" value="Formate/glycerate dehydrogenase catalytic domain-like"/>
    <property type="match status" value="1"/>
</dbReference>
<dbReference type="EMBL" id="OC914889">
    <property type="protein sequence ID" value="CAD7637247.1"/>
    <property type="molecule type" value="Genomic_DNA"/>
</dbReference>
<keyword evidence="8" id="KW-0285">Flavoprotein</keyword>
<name>A0A7R9L904_9ACAR</name>
<dbReference type="GO" id="GO:0008615">
    <property type="term" value="P:pyridoxine biosynthetic process"/>
    <property type="evidence" value="ECO:0007669"/>
    <property type="project" value="UniProtKB-KW"/>
</dbReference>
<protein>
    <recommendedName>
        <fullName evidence="14">NAD(P)(+) transhydrogenase [B-specific]</fullName>
        <ecNumber evidence="6">1.6.1.1</ecNumber>
        <ecNumber evidence="5">1.8.1.4</ecNumber>
    </recommendedName>
</protein>
<dbReference type="NCBIfam" id="NF003585">
    <property type="entry name" value="PRK05249.1"/>
    <property type="match status" value="1"/>
</dbReference>
<evidence type="ECO:0000313" key="21">
    <source>
        <dbReference type="EMBL" id="CAD7637247.1"/>
    </source>
</evidence>
<dbReference type="InterPro" id="IPR004099">
    <property type="entry name" value="Pyr_nucl-diS_OxRdtase_dimer"/>
</dbReference>
<dbReference type="InterPro" id="IPR050151">
    <property type="entry name" value="Class-I_Pyr_Nuc-Dis_Oxidored"/>
</dbReference>
<dbReference type="Pfam" id="PF11890">
    <property type="entry name" value="DUF3410"/>
    <property type="match status" value="1"/>
</dbReference>
<evidence type="ECO:0000256" key="14">
    <source>
        <dbReference type="ARBA" id="ARBA00031183"/>
    </source>
</evidence>
<evidence type="ECO:0000259" key="18">
    <source>
        <dbReference type="Pfam" id="PF02852"/>
    </source>
</evidence>
<dbReference type="PRINTS" id="PR00411">
    <property type="entry name" value="PNDRDTASEI"/>
</dbReference>
<evidence type="ECO:0000259" key="19">
    <source>
        <dbReference type="Pfam" id="PF07992"/>
    </source>
</evidence>
<dbReference type="CDD" id="cd12158">
    <property type="entry name" value="ErythrP_dh"/>
    <property type="match status" value="1"/>
</dbReference>
<dbReference type="InterPro" id="IPR006140">
    <property type="entry name" value="D-isomer_DH_NAD-bd"/>
</dbReference>
<dbReference type="GO" id="GO:0051287">
    <property type="term" value="F:NAD binding"/>
    <property type="evidence" value="ECO:0007669"/>
    <property type="project" value="InterPro"/>
</dbReference>
<dbReference type="Gene3D" id="3.30.1370.170">
    <property type="match status" value="1"/>
</dbReference>
<dbReference type="SUPFAM" id="SSF51905">
    <property type="entry name" value="FAD/NAD(P)-binding domain"/>
    <property type="match status" value="1"/>
</dbReference>
<evidence type="ECO:0000256" key="7">
    <source>
        <dbReference type="ARBA" id="ARBA00022490"/>
    </source>
</evidence>
<reference evidence="21" key="1">
    <citation type="submission" date="2020-11" db="EMBL/GenBank/DDBJ databases">
        <authorList>
            <person name="Tran Van P."/>
        </authorList>
    </citation>
    <scope>NUCLEOTIDE SEQUENCE</scope>
</reference>
<feature type="domain" description="Erythronate-4-phosphate dehydrogenase dimerisation" evidence="20">
    <location>
        <begin position="772"/>
        <end position="821"/>
    </location>
</feature>
<feature type="domain" description="D-isomer specific 2-hydroxyacid dehydrogenase NAD-binding" evidence="17">
    <location>
        <begin position="589"/>
        <end position="725"/>
    </location>
</feature>
<dbReference type="Gene3D" id="3.50.50.60">
    <property type="entry name" value="FAD/NAD(P)-binding domain"/>
    <property type="match status" value="2"/>
</dbReference>
<comment type="subcellular location">
    <subcellularLocation>
        <location evidence="3">Cytoplasm</location>
    </subcellularLocation>
</comment>
<evidence type="ECO:0000256" key="12">
    <source>
        <dbReference type="ARBA" id="ARBA00023027"/>
    </source>
</evidence>
<keyword evidence="13" id="KW-0664">Pyridoxine biosynthesis</keyword>
<accession>A0A7R9L904</accession>
<evidence type="ECO:0000256" key="2">
    <source>
        <dbReference type="ARBA" id="ARBA00002842"/>
    </source>
</evidence>
<evidence type="ECO:0000256" key="13">
    <source>
        <dbReference type="ARBA" id="ARBA00023096"/>
    </source>
</evidence>
<dbReference type="PANTHER" id="PTHR22912">
    <property type="entry name" value="DISULFIDE OXIDOREDUCTASE"/>
    <property type="match status" value="1"/>
</dbReference>
<dbReference type="SUPFAM" id="SSF51735">
    <property type="entry name" value="NAD(P)-binding Rossmann-fold domains"/>
    <property type="match status" value="1"/>
</dbReference>
<dbReference type="InterPro" id="IPR016156">
    <property type="entry name" value="FAD/NAD-linked_Rdtase_dimer_sf"/>
</dbReference>
<dbReference type="InterPro" id="IPR036188">
    <property type="entry name" value="FAD/NAD-bd_sf"/>
</dbReference>
<dbReference type="PANTHER" id="PTHR22912:SF93">
    <property type="entry name" value="SOLUBLE PYRIDINE NUCLEOTIDE TRANSHYDROGENASE"/>
    <property type="match status" value="1"/>
</dbReference>